<dbReference type="Proteomes" id="UP000005297">
    <property type="component" value="Unassembled WGS sequence"/>
</dbReference>
<keyword evidence="2" id="KW-1185">Reference proteome</keyword>
<name>Q0F1Y0_9PROT</name>
<dbReference type="OrthoDB" id="5295899at2"/>
<dbReference type="InParanoid" id="Q0F1Y0"/>
<gene>
    <name evidence="1" type="ORF">SPV1_02442</name>
</gene>
<dbReference type="EMBL" id="AATS01000002">
    <property type="protein sequence ID" value="EAU55770.1"/>
    <property type="molecule type" value="Genomic_DNA"/>
</dbReference>
<dbReference type="HOGENOM" id="CLU_1600736_0_0_0"/>
<sequence>MILRPEFTLQLAKLLLGGASINLISPHGQGRRRTVKDLRAVIPSSLTVQYIDLRLNPDDLQTTVSGCLQQQNTILLIVHNFNLLQNDVVIERLNSIKNISYISLLCISENAEDQPSLNAENIYLPPLTQSQLIAEINYRGLAAEVTTVDRLLTQPAPYSALDQLTG</sequence>
<evidence type="ECO:0000313" key="2">
    <source>
        <dbReference type="Proteomes" id="UP000005297"/>
    </source>
</evidence>
<accession>Q0F1Y0</accession>
<protein>
    <submittedName>
        <fullName evidence="1">Uncharacterized protein</fullName>
    </submittedName>
</protein>
<organism evidence="1 2">
    <name type="scientific">Mariprofundus ferrooxydans PV-1</name>
    <dbReference type="NCBI Taxonomy" id="314345"/>
    <lineage>
        <taxon>Bacteria</taxon>
        <taxon>Pseudomonadati</taxon>
        <taxon>Pseudomonadota</taxon>
        <taxon>Candidatius Mariprofundia</taxon>
        <taxon>Mariprofundales</taxon>
        <taxon>Mariprofundaceae</taxon>
        <taxon>Mariprofundus</taxon>
    </lineage>
</organism>
<proteinExistence type="predicted"/>
<reference evidence="1 2" key="1">
    <citation type="submission" date="2006-09" db="EMBL/GenBank/DDBJ databases">
        <authorList>
            <person name="Emerson D."/>
            <person name="Ferriera S."/>
            <person name="Johnson J."/>
            <person name="Kravitz S."/>
            <person name="Halpern A."/>
            <person name="Remington K."/>
            <person name="Beeson K."/>
            <person name="Tran B."/>
            <person name="Rogers Y.-H."/>
            <person name="Friedman R."/>
            <person name="Venter J.C."/>
        </authorList>
    </citation>
    <scope>NUCLEOTIDE SEQUENCE [LARGE SCALE GENOMIC DNA]</scope>
    <source>
        <strain evidence="1 2">PV-1</strain>
    </source>
</reference>
<dbReference type="RefSeq" id="WP_009850789.1">
    <property type="nucleotide sequence ID" value="NZ_DS022295.1"/>
</dbReference>
<evidence type="ECO:0000313" key="1">
    <source>
        <dbReference type="EMBL" id="EAU55770.1"/>
    </source>
</evidence>
<comment type="caution">
    <text evidence="1">The sequence shown here is derived from an EMBL/GenBank/DDBJ whole genome shotgun (WGS) entry which is preliminary data.</text>
</comment>
<dbReference type="STRING" id="314344.AL013_05440"/>
<dbReference type="AlphaFoldDB" id="Q0F1Y0"/>